<evidence type="ECO:0000313" key="7">
    <source>
        <dbReference type="Proteomes" id="UP000596661"/>
    </source>
</evidence>
<feature type="compositionally biased region" description="Polar residues" evidence="4">
    <location>
        <begin position="402"/>
        <end position="411"/>
    </location>
</feature>
<feature type="domain" description="DUF4005" evidence="5">
    <location>
        <begin position="335"/>
        <end position="427"/>
    </location>
</feature>
<evidence type="ECO:0000259" key="5">
    <source>
        <dbReference type="Pfam" id="PF13178"/>
    </source>
</evidence>
<feature type="compositionally biased region" description="Polar residues" evidence="4">
    <location>
        <begin position="351"/>
        <end position="361"/>
    </location>
</feature>
<dbReference type="PANTHER" id="PTHR32295:SF222">
    <property type="entry name" value="IQ MOTIF, EF-HAND BINDING SITE-RELATED"/>
    <property type="match status" value="1"/>
</dbReference>
<feature type="region of interest" description="Disordered" evidence="4">
    <location>
        <begin position="50"/>
        <end position="72"/>
    </location>
</feature>
<evidence type="ECO:0000256" key="2">
    <source>
        <dbReference type="ARBA" id="ARBA00024341"/>
    </source>
</evidence>
<sequence>MGKSPGKWLKSLLFGKKLPSKSKLPKEISFNSSVKKATLLPEKEISPASKTVSFSDMPSSIRKGEKPNELQTENNKLKQAATTAQSIIRGYLARRSFGALKGLIRLQALIRGHLVRRQAIATLHCIQRIVRVQALYRGKRVRLVSDIGAQLHNKTTTKDGTLVGLPRLKLSPRPDRLASNAFICKLIASSPNAKPLLIHYDPMEPNCAWQWLERWSFSNFWEPLPQLHHALEIRSKIKQESVAEKLKPNPTTLPTIPSSEISEKSVVNLIEKTSESSEVEVPPKQVVEKNEKLDEQHDDGVEPIPIRDVEMVEDASIENEHKNNFEIEKTSKDSQKNYKKKVPTKVEYQENVPQRSPTLPNYMTATESAKAKLRGLGYPRFEEDEVENQGFVRRHSLPLYTSGNSSLIMSSRTEKKVQSSSRGENRSVLSSTDGHGKGVRPGWRR</sequence>
<dbReference type="PANTHER" id="PTHR32295">
    <property type="entry name" value="IQ-DOMAIN 5-RELATED"/>
    <property type="match status" value="1"/>
</dbReference>
<dbReference type="Gramene" id="evm.model.10.2143">
    <property type="protein sequence ID" value="cds.evm.model.10.2143"/>
    <property type="gene ID" value="evm.TU.10.2143"/>
</dbReference>
<protein>
    <recommendedName>
        <fullName evidence="5">DUF4005 domain-containing protein</fullName>
    </recommendedName>
</protein>
<dbReference type="SMART" id="SM00015">
    <property type="entry name" value="IQ"/>
    <property type="match status" value="2"/>
</dbReference>
<dbReference type="OMA" id="ERWNTIR"/>
<dbReference type="EnsemblPlants" id="evm.model.10.2143">
    <property type="protein sequence ID" value="cds.evm.model.10.2143"/>
    <property type="gene ID" value="evm.TU.10.2143"/>
</dbReference>
<dbReference type="Pfam" id="PF13178">
    <property type="entry name" value="DUF4005"/>
    <property type="match status" value="1"/>
</dbReference>
<reference evidence="6" key="1">
    <citation type="submission" date="2021-03" db="UniProtKB">
        <authorList>
            <consortium name="EnsemblPlants"/>
        </authorList>
    </citation>
    <scope>IDENTIFICATION</scope>
</reference>
<evidence type="ECO:0000313" key="6">
    <source>
        <dbReference type="EnsemblPlants" id="cds.evm.model.10.2143"/>
    </source>
</evidence>
<name>A0A803QM97_CANSA</name>
<dbReference type="AlphaFoldDB" id="A0A803QM97"/>
<comment type="subunit">
    <text evidence="3">Binds to multiple calmodulin (CaM) in the presence of Ca(2+) and CaM-like proteins.</text>
</comment>
<comment type="similarity">
    <text evidence="2">Belongs to the IQD family.</text>
</comment>
<feature type="region of interest" description="Disordered" evidence="4">
    <location>
        <begin position="321"/>
        <end position="361"/>
    </location>
</feature>
<feature type="compositionally biased region" description="Basic and acidic residues" evidence="4">
    <location>
        <begin position="321"/>
        <end position="336"/>
    </location>
</feature>
<feature type="region of interest" description="Disordered" evidence="4">
    <location>
        <begin position="402"/>
        <end position="445"/>
    </location>
</feature>
<dbReference type="GO" id="GO:0005516">
    <property type="term" value="F:calmodulin binding"/>
    <property type="evidence" value="ECO:0007669"/>
    <property type="project" value="UniProtKB-KW"/>
</dbReference>
<dbReference type="EMBL" id="UZAU01000836">
    <property type="status" value="NOT_ANNOTATED_CDS"/>
    <property type="molecule type" value="Genomic_DNA"/>
</dbReference>
<dbReference type="Pfam" id="PF00612">
    <property type="entry name" value="IQ"/>
    <property type="match status" value="2"/>
</dbReference>
<evidence type="ECO:0000256" key="3">
    <source>
        <dbReference type="ARBA" id="ARBA00024378"/>
    </source>
</evidence>
<feature type="compositionally biased region" description="Polar residues" evidence="4">
    <location>
        <begin position="418"/>
        <end position="433"/>
    </location>
</feature>
<evidence type="ECO:0000256" key="1">
    <source>
        <dbReference type="ARBA" id="ARBA00022860"/>
    </source>
</evidence>
<dbReference type="InterPro" id="IPR025064">
    <property type="entry name" value="DUF4005"/>
</dbReference>
<proteinExistence type="inferred from homology"/>
<dbReference type="Proteomes" id="UP000596661">
    <property type="component" value="Unassembled WGS sequence"/>
</dbReference>
<dbReference type="PROSITE" id="PS50096">
    <property type="entry name" value="IQ"/>
    <property type="match status" value="2"/>
</dbReference>
<accession>A0A803QM97</accession>
<evidence type="ECO:0000256" key="4">
    <source>
        <dbReference type="SAM" id="MobiDB-lite"/>
    </source>
</evidence>
<dbReference type="InterPro" id="IPR000048">
    <property type="entry name" value="IQ_motif_EF-hand-BS"/>
</dbReference>
<dbReference type="Gene3D" id="1.20.5.190">
    <property type="match status" value="1"/>
</dbReference>
<organism evidence="6 7">
    <name type="scientific">Cannabis sativa</name>
    <name type="common">Hemp</name>
    <name type="synonym">Marijuana</name>
    <dbReference type="NCBI Taxonomy" id="3483"/>
    <lineage>
        <taxon>Eukaryota</taxon>
        <taxon>Viridiplantae</taxon>
        <taxon>Streptophyta</taxon>
        <taxon>Embryophyta</taxon>
        <taxon>Tracheophyta</taxon>
        <taxon>Spermatophyta</taxon>
        <taxon>Magnoliopsida</taxon>
        <taxon>eudicotyledons</taxon>
        <taxon>Gunneridae</taxon>
        <taxon>Pentapetalae</taxon>
        <taxon>rosids</taxon>
        <taxon>fabids</taxon>
        <taxon>Rosales</taxon>
        <taxon>Cannabaceae</taxon>
        <taxon>Cannabis</taxon>
    </lineage>
</organism>
<keyword evidence="1" id="KW-0112">Calmodulin-binding</keyword>
<keyword evidence="7" id="KW-1185">Reference proteome</keyword>